<reference evidence="2" key="1">
    <citation type="journal article" date="2019" name="Sci. Rep.">
        <title>Draft genome of Tanacetum cinerariifolium, the natural source of mosquito coil.</title>
        <authorList>
            <person name="Yamashiro T."/>
            <person name="Shiraishi A."/>
            <person name="Satake H."/>
            <person name="Nakayama K."/>
        </authorList>
    </citation>
    <scope>NUCLEOTIDE SEQUENCE</scope>
</reference>
<comment type="caution">
    <text evidence="2">The sequence shown here is derived from an EMBL/GenBank/DDBJ whole genome shotgun (WGS) entry which is preliminary data.</text>
</comment>
<name>A0A699HIM1_TANCI</name>
<evidence type="ECO:0000313" key="2">
    <source>
        <dbReference type="EMBL" id="GEX87783.1"/>
    </source>
</evidence>
<evidence type="ECO:0000256" key="1">
    <source>
        <dbReference type="SAM" id="MobiDB-lite"/>
    </source>
</evidence>
<organism evidence="2">
    <name type="scientific">Tanacetum cinerariifolium</name>
    <name type="common">Dalmatian daisy</name>
    <name type="synonym">Chrysanthemum cinerariifolium</name>
    <dbReference type="NCBI Taxonomy" id="118510"/>
    <lineage>
        <taxon>Eukaryota</taxon>
        <taxon>Viridiplantae</taxon>
        <taxon>Streptophyta</taxon>
        <taxon>Embryophyta</taxon>
        <taxon>Tracheophyta</taxon>
        <taxon>Spermatophyta</taxon>
        <taxon>Magnoliopsida</taxon>
        <taxon>eudicotyledons</taxon>
        <taxon>Gunneridae</taxon>
        <taxon>Pentapetalae</taxon>
        <taxon>asterids</taxon>
        <taxon>campanulids</taxon>
        <taxon>Asterales</taxon>
        <taxon>Asteraceae</taxon>
        <taxon>Asteroideae</taxon>
        <taxon>Anthemideae</taxon>
        <taxon>Anthemidinae</taxon>
        <taxon>Tanacetum</taxon>
    </lineage>
</organism>
<sequence>MSKDVGNAGYRGRDNGKRPAKEEDEKALKLDEALKEKEDFKAKLKKFETSSKQLTKLLDSQISVKVKTSLGYDSQFYKKEVLDVKKEEVTEIVFDNHSSDDENSLANDRFKKGEGYHAVPPPLTGNYMPPKSNLSFIGLDDSIYTFKISETVTSVTKDEKDAPETSTACVDKPKEDREMRKVNDFIAMDLEAQESSTKRTAEHLESDISKKQKVDENVEPVIDDFEELEKCMEIVPNDGDGVLIEATPLSSRSPTIITYKISKEGKNYFKIIRVDGNSQVYQTFEKMFKNFNREDSKVLWAIVKDIFKKEKPVDDMDNASC</sequence>
<proteinExistence type="predicted"/>
<feature type="compositionally biased region" description="Basic and acidic residues" evidence="1">
    <location>
        <begin position="11"/>
        <end position="26"/>
    </location>
</feature>
<dbReference type="AlphaFoldDB" id="A0A699HIM1"/>
<gene>
    <name evidence="2" type="ORF">Tci_359758</name>
</gene>
<feature type="region of interest" description="Disordered" evidence="1">
    <location>
        <begin position="1"/>
        <end position="26"/>
    </location>
</feature>
<accession>A0A699HIM1</accession>
<protein>
    <submittedName>
        <fullName evidence="2">Uncharacterized protein</fullName>
    </submittedName>
</protein>
<dbReference type="EMBL" id="BKCJ010136139">
    <property type="protein sequence ID" value="GEX87783.1"/>
    <property type="molecule type" value="Genomic_DNA"/>
</dbReference>